<dbReference type="STRING" id="573413.Spirs_0171"/>
<dbReference type="SMART" id="SM00471">
    <property type="entry name" value="HDc"/>
    <property type="match status" value="1"/>
</dbReference>
<name>E1R8I4_SEDSS</name>
<dbReference type="SUPFAM" id="SSF109604">
    <property type="entry name" value="HD-domain/PDEase-like"/>
    <property type="match status" value="1"/>
</dbReference>
<dbReference type="OrthoDB" id="9781505at2"/>
<dbReference type="PANTHER" id="PTHR43155">
    <property type="entry name" value="CYCLIC DI-GMP PHOSPHODIESTERASE PA4108-RELATED"/>
    <property type="match status" value="1"/>
</dbReference>
<dbReference type="RefSeq" id="WP_013252792.1">
    <property type="nucleotide sequence ID" value="NC_014364.1"/>
</dbReference>
<dbReference type="PROSITE" id="PS51832">
    <property type="entry name" value="HD_GYP"/>
    <property type="match status" value="1"/>
</dbReference>
<dbReference type="eggNOG" id="COG3437">
    <property type="taxonomic scope" value="Bacteria"/>
</dbReference>
<dbReference type="EMBL" id="CP002116">
    <property type="protein sequence ID" value="ADK79328.1"/>
    <property type="molecule type" value="Genomic_DNA"/>
</dbReference>
<proteinExistence type="predicted"/>
<organism evidence="3 4">
    <name type="scientific">Sediminispirochaeta smaragdinae (strain DSM 11293 / JCM 15392 / SEBR 4228)</name>
    <name type="common">Spirochaeta smaragdinae</name>
    <dbReference type="NCBI Taxonomy" id="573413"/>
    <lineage>
        <taxon>Bacteria</taxon>
        <taxon>Pseudomonadati</taxon>
        <taxon>Spirochaetota</taxon>
        <taxon>Spirochaetia</taxon>
        <taxon>Spirochaetales</taxon>
        <taxon>Spirochaetaceae</taxon>
        <taxon>Sediminispirochaeta</taxon>
    </lineage>
</organism>
<keyword evidence="4" id="KW-1185">Reference proteome</keyword>
<dbReference type="InterPro" id="IPR037522">
    <property type="entry name" value="HD_GYP_dom"/>
</dbReference>
<evidence type="ECO:0000259" key="2">
    <source>
        <dbReference type="PROSITE" id="PS51832"/>
    </source>
</evidence>
<dbReference type="InterPro" id="IPR006675">
    <property type="entry name" value="HDIG_dom"/>
</dbReference>
<evidence type="ECO:0000313" key="4">
    <source>
        <dbReference type="Proteomes" id="UP000002318"/>
    </source>
</evidence>
<dbReference type="NCBIfam" id="TIGR00277">
    <property type="entry name" value="HDIG"/>
    <property type="match status" value="1"/>
</dbReference>
<dbReference type="InterPro" id="IPR003607">
    <property type="entry name" value="HD/PDEase_dom"/>
</dbReference>
<dbReference type="AlphaFoldDB" id="E1R8I4"/>
<gene>
    <name evidence="3" type="ordered locus">Spirs_0171</name>
</gene>
<protein>
    <submittedName>
        <fullName evidence="3">Metal dependent phosphohydrolase</fullName>
    </submittedName>
</protein>
<dbReference type="CDD" id="cd00077">
    <property type="entry name" value="HDc"/>
    <property type="match status" value="1"/>
</dbReference>
<evidence type="ECO:0000313" key="3">
    <source>
        <dbReference type="EMBL" id="ADK79328.1"/>
    </source>
</evidence>
<dbReference type="Proteomes" id="UP000002318">
    <property type="component" value="Chromosome"/>
</dbReference>
<feature type="domain" description="HD" evidence="1">
    <location>
        <begin position="28"/>
        <end position="150"/>
    </location>
</feature>
<dbReference type="HOGENOM" id="CLU_000445_92_3_12"/>
<dbReference type="KEGG" id="ssm:Spirs_0171"/>
<accession>E1R8I4</accession>
<dbReference type="InterPro" id="IPR006674">
    <property type="entry name" value="HD_domain"/>
</dbReference>
<feature type="domain" description="HD-GYP" evidence="2">
    <location>
        <begin position="6"/>
        <end position="201"/>
    </location>
</feature>
<evidence type="ECO:0000259" key="1">
    <source>
        <dbReference type="PROSITE" id="PS51831"/>
    </source>
</evidence>
<dbReference type="PROSITE" id="PS51831">
    <property type="entry name" value="HD"/>
    <property type="match status" value="1"/>
</dbReference>
<dbReference type="Pfam" id="PF13487">
    <property type="entry name" value="HD_5"/>
    <property type="match status" value="1"/>
</dbReference>
<dbReference type="Gene3D" id="1.10.3210.10">
    <property type="entry name" value="Hypothetical protein af1432"/>
    <property type="match status" value="1"/>
</dbReference>
<sequence length="212" mass="23906">MATAEDKITLHEMVEVIVTILNARDPYTYEHSWRVAALCEQIAKEMNVPQKWIDTLHIAAHLHDIGKVGIPDFILNKPGKLLPYEYELIKAHSIIGYQIVHKIPILQEIALYIRHHHERWDGKGYPDGLAGKEIPLGSRIIAVADTFDAITTHRPYRSPRPLGEAFTEIKAAAGSQLCPETCEVFIGMEKKITQLLGTVEQELKEAGRSLKK</sequence>
<reference evidence="3 4" key="1">
    <citation type="journal article" date="2010" name="Stand. Genomic Sci.">
        <title>Complete genome sequence of Spirochaeta smaragdinae type strain (SEBR 4228).</title>
        <authorList>
            <person name="Mavromatis K."/>
            <person name="Yasawong M."/>
            <person name="Chertkov O."/>
            <person name="Lapidus A."/>
            <person name="Lucas S."/>
            <person name="Nolan M."/>
            <person name="Del Rio T.G."/>
            <person name="Tice H."/>
            <person name="Cheng J.F."/>
            <person name="Pitluck S."/>
            <person name="Liolios K."/>
            <person name="Ivanova N."/>
            <person name="Tapia R."/>
            <person name="Han C."/>
            <person name="Bruce D."/>
            <person name="Goodwin L."/>
            <person name="Pati A."/>
            <person name="Chen A."/>
            <person name="Palaniappan K."/>
            <person name="Land M."/>
            <person name="Hauser L."/>
            <person name="Chang Y.J."/>
            <person name="Jeffries C.D."/>
            <person name="Detter J.C."/>
            <person name="Rohde M."/>
            <person name="Brambilla E."/>
            <person name="Spring S."/>
            <person name="Goker M."/>
            <person name="Sikorski J."/>
            <person name="Woyke T."/>
            <person name="Bristow J."/>
            <person name="Eisen J.A."/>
            <person name="Markowitz V."/>
            <person name="Hugenholtz P."/>
            <person name="Klenk H.P."/>
            <person name="Kyrpides N.C."/>
        </authorList>
    </citation>
    <scope>NUCLEOTIDE SEQUENCE [LARGE SCALE GENOMIC DNA]</scope>
    <source>
        <strain evidence="4">DSM 11293 / JCM 15392 / SEBR 4228</strain>
    </source>
</reference>